<name>A0A2J8JD66_PANTR</name>
<gene>
    <name evidence="2" type="ORF">CK820_G0048499</name>
</gene>
<dbReference type="Proteomes" id="UP000236370">
    <property type="component" value="Unassembled WGS sequence"/>
</dbReference>
<protein>
    <submittedName>
        <fullName evidence="2">BCAS3 isoform 14</fullName>
    </submittedName>
</protein>
<feature type="compositionally biased region" description="Polar residues" evidence="1">
    <location>
        <begin position="1"/>
        <end position="13"/>
    </location>
</feature>
<feature type="region of interest" description="Disordered" evidence="1">
    <location>
        <begin position="69"/>
        <end position="97"/>
    </location>
</feature>
<accession>A0A2J8JD66</accession>
<feature type="non-terminal residue" evidence="2">
    <location>
        <position position="1"/>
    </location>
</feature>
<organism evidence="2 3">
    <name type="scientific">Pan troglodytes</name>
    <name type="common">Chimpanzee</name>
    <dbReference type="NCBI Taxonomy" id="9598"/>
    <lineage>
        <taxon>Eukaryota</taxon>
        <taxon>Metazoa</taxon>
        <taxon>Chordata</taxon>
        <taxon>Craniata</taxon>
        <taxon>Vertebrata</taxon>
        <taxon>Euteleostomi</taxon>
        <taxon>Mammalia</taxon>
        <taxon>Eutheria</taxon>
        <taxon>Euarchontoglires</taxon>
        <taxon>Primates</taxon>
        <taxon>Haplorrhini</taxon>
        <taxon>Catarrhini</taxon>
        <taxon>Hominidae</taxon>
        <taxon>Pan</taxon>
    </lineage>
</organism>
<feature type="non-terminal residue" evidence="2">
    <location>
        <position position="183"/>
    </location>
</feature>
<dbReference type="AlphaFoldDB" id="A0A2J8JD66"/>
<feature type="region of interest" description="Disordered" evidence="1">
    <location>
        <begin position="1"/>
        <end position="54"/>
    </location>
</feature>
<evidence type="ECO:0000313" key="2">
    <source>
        <dbReference type="EMBL" id="PNI20696.1"/>
    </source>
</evidence>
<evidence type="ECO:0000313" key="3">
    <source>
        <dbReference type="Proteomes" id="UP000236370"/>
    </source>
</evidence>
<reference evidence="2 3" key="1">
    <citation type="submission" date="2017-12" db="EMBL/GenBank/DDBJ databases">
        <title>High-resolution comparative analysis of great ape genomes.</title>
        <authorList>
            <person name="Pollen A."/>
            <person name="Hastie A."/>
            <person name="Hormozdiari F."/>
            <person name="Dougherty M."/>
            <person name="Liu R."/>
            <person name="Chaisson M."/>
            <person name="Hoppe E."/>
            <person name="Hill C."/>
            <person name="Pang A."/>
            <person name="Hillier L."/>
            <person name="Baker C."/>
            <person name="Armstrong J."/>
            <person name="Shendure J."/>
            <person name="Paten B."/>
            <person name="Wilson R."/>
            <person name="Chao H."/>
            <person name="Schneider V."/>
            <person name="Ventura M."/>
            <person name="Kronenberg Z."/>
            <person name="Murali S."/>
            <person name="Gordon D."/>
            <person name="Cantsilieris S."/>
            <person name="Munson K."/>
            <person name="Nelson B."/>
            <person name="Raja A."/>
            <person name="Underwood J."/>
            <person name="Diekhans M."/>
            <person name="Fiddes I."/>
            <person name="Haussler D."/>
            <person name="Eichler E."/>
        </authorList>
    </citation>
    <scope>NUCLEOTIDE SEQUENCE [LARGE SCALE GENOMIC DNA]</scope>
    <source>
        <strain evidence="2">Yerkes chimp pedigree #C0471</strain>
    </source>
</reference>
<evidence type="ECO:0000256" key="1">
    <source>
        <dbReference type="SAM" id="MobiDB-lite"/>
    </source>
</evidence>
<sequence length="183" mass="20030">SSVLQSHGPNDTPQPLLDFDTDDLDLNSLRIQPVRSDPVSMPGSSRPVSDRRGVSTVIDAASVDSSTALEWGTSRPSHSRSAHHPFVQGARSSAQLKPQGLMETIPSHSRMSQHCMQPAMATGRRVRHGPWSCRLTCPRLSQDRAQDLTEEASQQGTFDRSVTLLEVCGSWPEGFGLRHMSSM</sequence>
<comment type="caution">
    <text evidence="2">The sequence shown here is derived from an EMBL/GenBank/DDBJ whole genome shotgun (WGS) entry which is preliminary data.</text>
</comment>
<proteinExistence type="predicted"/>
<dbReference type="EMBL" id="NBAG03000473">
    <property type="protein sequence ID" value="PNI20696.1"/>
    <property type="molecule type" value="Genomic_DNA"/>
</dbReference>